<evidence type="ECO:0000256" key="2">
    <source>
        <dbReference type="ARBA" id="ARBA00022801"/>
    </source>
</evidence>
<feature type="domain" description="Nudix hydrolase" evidence="3">
    <location>
        <begin position="20"/>
        <end position="155"/>
    </location>
</feature>
<gene>
    <name evidence="4" type="ORF">CFX0092_A1564</name>
</gene>
<reference evidence="4" key="1">
    <citation type="submission" date="2016-01" db="EMBL/GenBank/DDBJ databases">
        <authorList>
            <person name="Mcilroy J.S."/>
            <person name="Karst M S."/>
            <person name="Albertsen M."/>
        </authorList>
    </citation>
    <scope>NUCLEOTIDE SEQUENCE</scope>
    <source>
        <strain evidence="4">Cfx-K</strain>
    </source>
</reference>
<dbReference type="RefSeq" id="WP_095042937.1">
    <property type="nucleotide sequence ID" value="NZ_LN890655.1"/>
</dbReference>
<dbReference type="InterPro" id="IPR000086">
    <property type="entry name" value="NUDIX_hydrolase_dom"/>
</dbReference>
<name>A0A160T1R4_9CHLR</name>
<proteinExistence type="predicted"/>
<dbReference type="InterPro" id="IPR020084">
    <property type="entry name" value="NUDIX_hydrolase_CS"/>
</dbReference>
<dbReference type="CDD" id="cd02883">
    <property type="entry name" value="NUDIX_Hydrolase"/>
    <property type="match status" value="1"/>
</dbReference>
<dbReference type="EMBL" id="LN890655">
    <property type="protein sequence ID" value="CUS03442.2"/>
    <property type="molecule type" value="Genomic_DNA"/>
</dbReference>
<dbReference type="AlphaFoldDB" id="A0A160T1R4"/>
<dbReference type="InterPro" id="IPR015797">
    <property type="entry name" value="NUDIX_hydrolase-like_dom_sf"/>
</dbReference>
<dbReference type="GO" id="GO:0016787">
    <property type="term" value="F:hydrolase activity"/>
    <property type="evidence" value="ECO:0007669"/>
    <property type="project" value="UniProtKB-KW"/>
</dbReference>
<dbReference type="PANTHER" id="PTHR43046:SF14">
    <property type="entry name" value="MUTT_NUDIX FAMILY PROTEIN"/>
    <property type="match status" value="1"/>
</dbReference>
<comment type="cofactor">
    <cofactor evidence="1">
        <name>Mg(2+)</name>
        <dbReference type="ChEBI" id="CHEBI:18420"/>
    </cofactor>
</comment>
<dbReference type="Pfam" id="PF00293">
    <property type="entry name" value="NUDIX"/>
    <property type="match status" value="1"/>
</dbReference>
<accession>A0A160T1R4</accession>
<evidence type="ECO:0000259" key="3">
    <source>
        <dbReference type="PROSITE" id="PS51462"/>
    </source>
</evidence>
<organism evidence="4 5">
    <name type="scientific">Candidatus Promineifilum breve</name>
    <dbReference type="NCBI Taxonomy" id="1806508"/>
    <lineage>
        <taxon>Bacteria</taxon>
        <taxon>Bacillati</taxon>
        <taxon>Chloroflexota</taxon>
        <taxon>Ardenticatenia</taxon>
        <taxon>Candidatus Promineifilales</taxon>
        <taxon>Candidatus Promineifilaceae</taxon>
        <taxon>Candidatus Promineifilum</taxon>
    </lineage>
</organism>
<dbReference type="OrthoDB" id="9761969at2"/>
<dbReference type="SUPFAM" id="SSF55811">
    <property type="entry name" value="Nudix"/>
    <property type="match status" value="1"/>
</dbReference>
<sequence>MTPFDSLPTLPPERRWRGQTAPIPVAVALIRRAAEAGEQLLLIRRAGGPYTGQWALVGGKWDFGETLAAAVVREALEETGLRTEFVALRALVSERVAPWTGGDDGAHFLLLVCDLVVRDGTAAEQQEGLVAWFDRAAIDALHAEGRIIPSDYAMIREFGAAKQHAPYVEVEMRALLDGSAAQPSQMIRFQRHDG</sequence>
<dbReference type="Proteomes" id="UP000215027">
    <property type="component" value="Chromosome I"/>
</dbReference>
<dbReference type="PANTHER" id="PTHR43046">
    <property type="entry name" value="GDP-MANNOSE MANNOSYL HYDROLASE"/>
    <property type="match status" value="1"/>
</dbReference>
<keyword evidence="2" id="KW-0378">Hydrolase</keyword>
<dbReference type="PROSITE" id="PS51462">
    <property type="entry name" value="NUDIX"/>
    <property type="match status" value="1"/>
</dbReference>
<dbReference type="KEGG" id="pbf:CFX0092_A1564"/>
<dbReference type="PROSITE" id="PS00893">
    <property type="entry name" value="NUDIX_BOX"/>
    <property type="match status" value="1"/>
</dbReference>
<keyword evidence="5" id="KW-1185">Reference proteome</keyword>
<protein>
    <recommendedName>
        <fullName evidence="3">Nudix hydrolase domain-containing protein</fullName>
    </recommendedName>
</protein>
<evidence type="ECO:0000313" key="5">
    <source>
        <dbReference type="Proteomes" id="UP000215027"/>
    </source>
</evidence>
<dbReference type="Gene3D" id="3.90.79.10">
    <property type="entry name" value="Nucleoside Triphosphate Pyrophosphohydrolase"/>
    <property type="match status" value="1"/>
</dbReference>
<evidence type="ECO:0000313" key="4">
    <source>
        <dbReference type="EMBL" id="CUS03442.2"/>
    </source>
</evidence>
<evidence type="ECO:0000256" key="1">
    <source>
        <dbReference type="ARBA" id="ARBA00001946"/>
    </source>
</evidence>